<dbReference type="GO" id="GO:0003887">
    <property type="term" value="F:DNA-directed DNA polymerase activity"/>
    <property type="evidence" value="ECO:0007669"/>
    <property type="project" value="UniProtKB-UniRule"/>
</dbReference>
<dbReference type="Pfam" id="PF02768">
    <property type="entry name" value="DNA_pol3_beta_3"/>
    <property type="match status" value="1"/>
</dbReference>
<dbReference type="PANTHER" id="PTHR30478:SF0">
    <property type="entry name" value="BETA SLIDING CLAMP"/>
    <property type="match status" value="1"/>
</dbReference>
<dbReference type="PIRSF" id="PIRSF000804">
    <property type="entry name" value="DNA_pol_III_b"/>
    <property type="match status" value="1"/>
</dbReference>
<dbReference type="Proteomes" id="UP000057213">
    <property type="component" value="Chromosome"/>
</dbReference>
<evidence type="ECO:0000313" key="14">
    <source>
        <dbReference type="EMBL" id="ALE03374.1"/>
    </source>
</evidence>
<evidence type="ECO:0000256" key="6">
    <source>
        <dbReference type="ARBA" id="ARBA00022695"/>
    </source>
</evidence>
<name>A0A0M4M334_9HYPH</name>
<keyword evidence="5 10" id="KW-0808">Transferase</keyword>
<dbReference type="InterPro" id="IPR022635">
    <property type="entry name" value="DNA_polIII_beta_C"/>
</dbReference>
<reference evidence="14 15" key="1">
    <citation type="journal article" date="2015" name="Genome Announc.">
        <title>Complete Genome Sequence of Bartonella ancashensis Strain 20.00, Isolated from the Blood of a Patient with Verruga Peruana.</title>
        <authorList>
            <person name="Hang J."/>
            <person name="Mullins K.E."/>
            <person name="Clifford R.J."/>
            <person name="Onmus-Leone F."/>
            <person name="Yang Y."/>
            <person name="Jiang J."/>
            <person name="Leguia M."/>
            <person name="Kasper M.R."/>
            <person name="Maguina C."/>
            <person name="Lesho E.P."/>
            <person name="Jarman R.G."/>
            <person name="Richards A.L."/>
            <person name="Blazes D."/>
        </authorList>
    </citation>
    <scope>NUCLEOTIDE SEQUENCE [LARGE SCALE GENOMIC DNA]</scope>
    <source>
        <strain evidence="14 15">20.00</strain>
    </source>
</reference>
<dbReference type="EMBL" id="CP010401">
    <property type="protein sequence ID" value="ALE03374.1"/>
    <property type="molecule type" value="Genomic_DNA"/>
</dbReference>
<dbReference type="Pfam" id="PF00712">
    <property type="entry name" value="DNA_pol3_beta"/>
    <property type="match status" value="1"/>
</dbReference>
<dbReference type="InterPro" id="IPR001001">
    <property type="entry name" value="DNA_polIII_beta"/>
</dbReference>
<comment type="subunit">
    <text evidence="10">Forms a ring-shaped head-to-tail homodimer around DNA.</text>
</comment>
<keyword evidence="4 10" id="KW-0963">Cytoplasm</keyword>
<gene>
    <name evidence="14" type="ORF">PU02_0560</name>
</gene>
<dbReference type="PANTHER" id="PTHR30478">
    <property type="entry name" value="DNA POLYMERASE III SUBUNIT BETA"/>
    <property type="match status" value="1"/>
</dbReference>
<sequence length="373" mass="41292">MRITINRSHFLKSLGRVHRVVERRNTIPILSNILIDAGSSGVQLKATDLDLEVIESAHAHVEQVGATTVPAHLFYDIVRKIPDGSEIVLTVDADQPNMLSIVAGYSQFRLQCLPKVDFPEPLPGKFDCSFSFSAARLKYLLDCTQFAISTEETRYYLNGIYLHVVRDDVLKLRLVATDGHRLAQIDTEAPAEIEGMPGVIVPRKAVGELQKILSEEPESDVHIELSETKIRFSIGDVILTSKLIDGRFPEYQRVIPFENDKRLVVNKRDFSSAVDRVSTISSDRGRAVKLIVGDGQLKLVVNSPDSGSAEDQLVADYTSDPFEIGFNSRYLLDIAAQISSDEIVFMLADAGAPALIRDGSDVNALYVLMPIRV</sequence>
<dbReference type="KEGG" id="banc:PU02_0560"/>
<feature type="domain" description="DNA polymerase III beta sliding clamp central" evidence="12">
    <location>
        <begin position="135"/>
        <end position="250"/>
    </location>
</feature>
<comment type="function">
    <text evidence="10">Confers DNA tethering and processivity to DNA polymerases and other proteins. Acts as a clamp, forming a ring around DNA (a reaction catalyzed by the clamp-loading complex) which diffuses in an ATP-independent manner freely and bidirectionally along dsDNA. Initially characterized for its ability to contact the catalytic subunit of DNA polymerase III (Pol III), a complex, multichain enzyme responsible for most of the replicative synthesis in bacteria; Pol III exhibits 3'-5' exonuclease proofreading activity. The beta chain is required for initiation of replication as well as for processivity of DNA replication.</text>
</comment>
<evidence type="ECO:0000313" key="15">
    <source>
        <dbReference type="Proteomes" id="UP000057213"/>
    </source>
</evidence>
<dbReference type="InterPro" id="IPR046938">
    <property type="entry name" value="DNA_clamp_sf"/>
</dbReference>
<dbReference type="GO" id="GO:0009360">
    <property type="term" value="C:DNA polymerase III complex"/>
    <property type="evidence" value="ECO:0007669"/>
    <property type="project" value="InterPro"/>
</dbReference>
<dbReference type="PATRIC" id="fig|1318743.3.peg.573"/>
<keyword evidence="15" id="KW-1185">Reference proteome</keyword>
<keyword evidence="8 10" id="KW-0239">DNA-directed DNA polymerase</keyword>
<dbReference type="GO" id="GO:0005737">
    <property type="term" value="C:cytoplasm"/>
    <property type="evidence" value="ECO:0007669"/>
    <property type="project" value="UniProtKB-SubCell"/>
</dbReference>
<evidence type="ECO:0000256" key="1">
    <source>
        <dbReference type="ARBA" id="ARBA00004496"/>
    </source>
</evidence>
<dbReference type="Gene3D" id="3.70.10.10">
    <property type="match status" value="1"/>
</dbReference>
<evidence type="ECO:0000256" key="2">
    <source>
        <dbReference type="ARBA" id="ARBA00010752"/>
    </source>
</evidence>
<evidence type="ECO:0000259" key="11">
    <source>
        <dbReference type="Pfam" id="PF00712"/>
    </source>
</evidence>
<evidence type="ECO:0000256" key="3">
    <source>
        <dbReference type="ARBA" id="ARBA00021035"/>
    </source>
</evidence>
<dbReference type="SMART" id="SM00480">
    <property type="entry name" value="POL3Bc"/>
    <property type="match status" value="1"/>
</dbReference>
<comment type="subcellular location">
    <subcellularLocation>
        <location evidence="1 10">Cytoplasm</location>
    </subcellularLocation>
</comment>
<dbReference type="RefSeq" id="WP_053943956.1">
    <property type="nucleotide sequence ID" value="NZ_CP010401.1"/>
</dbReference>
<organism evidence="14 15">
    <name type="scientific">Bartonella ancashensis</name>
    <dbReference type="NCBI Taxonomy" id="1318743"/>
    <lineage>
        <taxon>Bacteria</taxon>
        <taxon>Pseudomonadati</taxon>
        <taxon>Pseudomonadota</taxon>
        <taxon>Alphaproteobacteria</taxon>
        <taxon>Hyphomicrobiales</taxon>
        <taxon>Bartonellaceae</taxon>
        <taxon>Bartonella</taxon>
    </lineage>
</organism>
<dbReference type="GO" id="GO:0006271">
    <property type="term" value="P:DNA strand elongation involved in DNA replication"/>
    <property type="evidence" value="ECO:0007669"/>
    <property type="project" value="TreeGrafter"/>
</dbReference>
<dbReference type="CDD" id="cd00140">
    <property type="entry name" value="beta_clamp"/>
    <property type="match status" value="1"/>
</dbReference>
<dbReference type="STRING" id="1318743.PU02_0560"/>
<evidence type="ECO:0000256" key="5">
    <source>
        <dbReference type="ARBA" id="ARBA00022679"/>
    </source>
</evidence>
<dbReference type="Gene3D" id="3.10.150.10">
    <property type="entry name" value="DNA Polymerase III, subunit A, domain 2"/>
    <property type="match status" value="1"/>
</dbReference>
<dbReference type="InterPro" id="IPR022637">
    <property type="entry name" value="DNA_polIII_beta_cen"/>
</dbReference>
<protein>
    <recommendedName>
        <fullName evidence="3 10">Beta sliding clamp</fullName>
    </recommendedName>
</protein>
<dbReference type="GO" id="GO:0003677">
    <property type="term" value="F:DNA binding"/>
    <property type="evidence" value="ECO:0007669"/>
    <property type="project" value="UniProtKB-UniRule"/>
</dbReference>
<evidence type="ECO:0000256" key="10">
    <source>
        <dbReference type="PIRNR" id="PIRNR000804"/>
    </source>
</evidence>
<accession>A0A0M4M334</accession>
<evidence type="ECO:0000256" key="4">
    <source>
        <dbReference type="ARBA" id="ARBA00022490"/>
    </source>
</evidence>
<keyword evidence="7 10" id="KW-0235">DNA replication</keyword>
<comment type="similarity">
    <text evidence="2 10">Belongs to the beta sliding clamp family.</text>
</comment>
<dbReference type="Pfam" id="PF02767">
    <property type="entry name" value="DNA_pol3_beta_2"/>
    <property type="match status" value="1"/>
</dbReference>
<dbReference type="GO" id="GO:0008408">
    <property type="term" value="F:3'-5' exonuclease activity"/>
    <property type="evidence" value="ECO:0007669"/>
    <property type="project" value="InterPro"/>
</dbReference>
<proteinExistence type="inferred from homology"/>
<keyword evidence="9" id="KW-0238">DNA-binding</keyword>
<evidence type="ECO:0000259" key="12">
    <source>
        <dbReference type="Pfam" id="PF02767"/>
    </source>
</evidence>
<dbReference type="AlphaFoldDB" id="A0A0M4M334"/>
<feature type="domain" description="DNA polymerase III beta sliding clamp N-terminal" evidence="11">
    <location>
        <begin position="1"/>
        <end position="119"/>
    </location>
</feature>
<evidence type="ECO:0000259" key="13">
    <source>
        <dbReference type="Pfam" id="PF02768"/>
    </source>
</evidence>
<evidence type="ECO:0000256" key="8">
    <source>
        <dbReference type="ARBA" id="ARBA00022932"/>
    </source>
</evidence>
<feature type="domain" description="DNA polymerase III beta sliding clamp C-terminal" evidence="13">
    <location>
        <begin position="253"/>
        <end position="372"/>
    </location>
</feature>
<dbReference type="OrthoDB" id="8421503at2"/>
<evidence type="ECO:0000256" key="9">
    <source>
        <dbReference type="ARBA" id="ARBA00023125"/>
    </source>
</evidence>
<dbReference type="SUPFAM" id="SSF55979">
    <property type="entry name" value="DNA clamp"/>
    <property type="match status" value="3"/>
</dbReference>
<keyword evidence="6 10" id="KW-0548">Nucleotidyltransferase</keyword>
<dbReference type="NCBIfam" id="TIGR00663">
    <property type="entry name" value="dnan"/>
    <property type="match status" value="1"/>
</dbReference>
<dbReference type="InterPro" id="IPR022634">
    <property type="entry name" value="DNA_polIII_beta_N"/>
</dbReference>
<evidence type="ECO:0000256" key="7">
    <source>
        <dbReference type="ARBA" id="ARBA00022705"/>
    </source>
</evidence>